<reference evidence="1 2" key="1">
    <citation type="journal article" date="2022" name="Hortic Res">
        <title>A haplotype resolved chromosomal level avocado genome allows analysis of novel avocado genes.</title>
        <authorList>
            <person name="Nath O."/>
            <person name="Fletcher S.J."/>
            <person name="Hayward A."/>
            <person name="Shaw L.M."/>
            <person name="Masouleh A.K."/>
            <person name="Furtado A."/>
            <person name="Henry R.J."/>
            <person name="Mitter N."/>
        </authorList>
    </citation>
    <scope>NUCLEOTIDE SEQUENCE [LARGE SCALE GENOMIC DNA]</scope>
    <source>
        <strain evidence="2">cv. Hass</strain>
    </source>
</reference>
<dbReference type="EMBL" id="CM056820">
    <property type="protein sequence ID" value="KAJ8615471.1"/>
    <property type="molecule type" value="Genomic_DNA"/>
</dbReference>
<name>A0ACC2K311_PERAE</name>
<dbReference type="Proteomes" id="UP001234297">
    <property type="component" value="Chromosome 12"/>
</dbReference>
<accession>A0ACC2K311</accession>
<sequence>MEDEIEIPKYFICPISLQIMKDPVTTVTGMTYDRSSIERWLFHGSNTSCPVTKQPLSKNSDLTPNHTLRRLIQAWCTANADNGVDRIPTPKTPPEKTHFIKLLQDIWVPQLQLESLKKLQILATESERNRRRMGEAGVEKAMVWLVTECFKKDDLEVVEEALNVLYLVQAPLESMKLLIVENYDFIDAVTWVLQQESGRLNTAKIHAVLVLKPVIETSTSHFLGRLNVEFFQGLVKFLRDGISPKGTKAALRIMLGACPWGRNRMKIIEAGAVFELIEFQLATTDKRINELVLCILDHLCASADGRAQLLGHAAGLPLISKRILRISPAADDRAVRILSSICKFSATNEVLGEMLAVGAVTKLCLLLQAGCSANVKEKAMGVLKLHSKAWKNSPCSASVYLLTRQLGI</sequence>
<evidence type="ECO:0000313" key="1">
    <source>
        <dbReference type="EMBL" id="KAJ8615471.1"/>
    </source>
</evidence>
<evidence type="ECO:0000313" key="2">
    <source>
        <dbReference type="Proteomes" id="UP001234297"/>
    </source>
</evidence>
<organism evidence="1 2">
    <name type="scientific">Persea americana</name>
    <name type="common">Avocado</name>
    <dbReference type="NCBI Taxonomy" id="3435"/>
    <lineage>
        <taxon>Eukaryota</taxon>
        <taxon>Viridiplantae</taxon>
        <taxon>Streptophyta</taxon>
        <taxon>Embryophyta</taxon>
        <taxon>Tracheophyta</taxon>
        <taxon>Spermatophyta</taxon>
        <taxon>Magnoliopsida</taxon>
        <taxon>Magnoliidae</taxon>
        <taxon>Laurales</taxon>
        <taxon>Lauraceae</taxon>
        <taxon>Persea</taxon>
    </lineage>
</organism>
<gene>
    <name evidence="1" type="ORF">MRB53_034843</name>
</gene>
<keyword evidence="2" id="KW-1185">Reference proteome</keyword>
<comment type="caution">
    <text evidence="1">The sequence shown here is derived from an EMBL/GenBank/DDBJ whole genome shotgun (WGS) entry which is preliminary data.</text>
</comment>
<protein>
    <submittedName>
        <fullName evidence="1">Uncharacterized protein</fullName>
    </submittedName>
</protein>
<proteinExistence type="predicted"/>